<keyword evidence="4 5" id="KW-0413">Isomerase</keyword>
<feature type="active site" evidence="6">
    <location>
        <position position="154"/>
    </location>
</feature>
<evidence type="ECO:0000256" key="5">
    <source>
        <dbReference type="PIRNR" id="PIRNR016020"/>
    </source>
</evidence>
<dbReference type="AlphaFoldDB" id="A0AAF0YIP6"/>
<gene>
    <name evidence="8" type="primary">YMR099C</name>
    <name evidence="8" type="ORF">LOC62_06G008216</name>
</gene>
<evidence type="ECO:0000256" key="7">
    <source>
        <dbReference type="PIRSR" id="PIRSR016020-2"/>
    </source>
</evidence>
<dbReference type="Proteomes" id="UP000827549">
    <property type="component" value="Chromosome 6"/>
</dbReference>
<dbReference type="PIRSF" id="PIRSF016020">
    <property type="entry name" value="PHexose_mutarotase"/>
    <property type="match status" value="1"/>
</dbReference>
<dbReference type="InterPro" id="IPR008183">
    <property type="entry name" value="Aldose_1/G6P_1-epimerase"/>
</dbReference>
<dbReference type="InterPro" id="IPR011013">
    <property type="entry name" value="Gal_mutarotase_sf_dom"/>
</dbReference>
<comment type="function">
    <text evidence="5">Catalyzes the interconversion between the alpha and beta anomers from at least three hexose 6-phosphate sugars (Glc6P, Gal6P, and Man6P).</text>
</comment>
<proteinExistence type="inferred from homology"/>
<evidence type="ECO:0000256" key="2">
    <source>
        <dbReference type="ARBA" id="ARBA00005866"/>
    </source>
</evidence>
<evidence type="ECO:0000256" key="1">
    <source>
        <dbReference type="ARBA" id="ARBA00001096"/>
    </source>
</evidence>
<dbReference type="RefSeq" id="XP_062630725.1">
    <property type="nucleotide sequence ID" value="XM_062774741.1"/>
</dbReference>
<dbReference type="EC" id="5.1.3.15" evidence="3 5"/>
<comment type="catalytic activity">
    <reaction evidence="1">
        <text>alpha-D-glucose 6-phosphate = beta-D-glucose 6-phosphate</text>
        <dbReference type="Rhea" id="RHEA:16249"/>
        <dbReference type="ChEBI" id="CHEBI:58225"/>
        <dbReference type="ChEBI" id="CHEBI:58247"/>
        <dbReference type="EC" id="5.1.3.15"/>
    </reaction>
</comment>
<dbReference type="Pfam" id="PF01263">
    <property type="entry name" value="Aldose_epim"/>
    <property type="match status" value="1"/>
</dbReference>
<evidence type="ECO:0000256" key="3">
    <source>
        <dbReference type="ARBA" id="ARBA00012083"/>
    </source>
</evidence>
<dbReference type="PANTHER" id="PTHR11122:SF13">
    <property type="entry name" value="GLUCOSE-6-PHOSPHATE 1-EPIMERASE"/>
    <property type="match status" value="1"/>
</dbReference>
<evidence type="ECO:0000313" key="8">
    <source>
        <dbReference type="EMBL" id="WOO84699.1"/>
    </source>
</evidence>
<feature type="binding site" evidence="7">
    <location>
        <position position="80"/>
    </location>
    <ligand>
        <name>substrate</name>
    </ligand>
</feature>
<feature type="binding site" evidence="7">
    <location>
        <position position="55"/>
    </location>
    <ligand>
        <name>substrate</name>
    </ligand>
</feature>
<dbReference type="Gene3D" id="2.70.98.10">
    <property type="match status" value="1"/>
</dbReference>
<evidence type="ECO:0000256" key="6">
    <source>
        <dbReference type="PIRSR" id="PIRSR016020-1"/>
    </source>
</evidence>
<keyword evidence="9" id="KW-1185">Reference proteome</keyword>
<dbReference type="CDD" id="cd09020">
    <property type="entry name" value="D-hex-6-P-epi_like"/>
    <property type="match status" value="1"/>
</dbReference>
<name>A0AAF0YIP6_9TREE</name>
<feature type="binding site" evidence="7">
    <location>
        <position position="85"/>
    </location>
    <ligand>
        <name>substrate</name>
    </ligand>
</feature>
<evidence type="ECO:0000313" key="9">
    <source>
        <dbReference type="Proteomes" id="UP000827549"/>
    </source>
</evidence>
<dbReference type="GO" id="GO:0005975">
    <property type="term" value="P:carbohydrate metabolic process"/>
    <property type="evidence" value="ECO:0007669"/>
    <property type="project" value="InterPro"/>
</dbReference>
<feature type="active site" evidence="6">
    <location>
        <position position="259"/>
    </location>
</feature>
<dbReference type="GO" id="GO:0005737">
    <property type="term" value="C:cytoplasm"/>
    <property type="evidence" value="ECO:0007669"/>
    <property type="project" value="TreeGrafter"/>
</dbReference>
<dbReference type="SUPFAM" id="SSF74650">
    <property type="entry name" value="Galactose mutarotase-like"/>
    <property type="match status" value="1"/>
</dbReference>
<dbReference type="EMBL" id="CP086719">
    <property type="protein sequence ID" value="WOO84699.1"/>
    <property type="molecule type" value="Genomic_DNA"/>
</dbReference>
<sequence length="284" mass="30905">MGVEQTDKSIILTHANGSTAEIYLFGATVTSWKVNGKENIFLSKKAALDGSAAIRGGIPVVFPIFGPPPSSPPEYAALKQHGFLRTQTWKLDKVLLDREEGVSVRLVAPPPPASFGHQDINVHYVVTLAGHQLVSDLHVRNNGKEDFKFQALLHTYLAVPDASKISITGIAAGVSYKDKVLGGQEFKAPGGSLVVDRQLDRVYAKIPSQEIQVSDGQEGGYKVRFRGFEDATIWNPTEEAGSKMGDMEPGGWDRYICVEPGFVSEWKSLPPGEQFIGQQTITLV</sequence>
<dbReference type="GO" id="GO:0030246">
    <property type="term" value="F:carbohydrate binding"/>
    <property type="evidence" value="ECO:0007669"/>
    <property type="project" value="UniProtKB-UniRule"/>
</dbReference>
<comment type="similarity">
    <text evidence="2 5">Belongs to the glucose-6-phosphate 1-epimerase family.</text>
</comment>
<accession>A0AAF0YIP6</accession>
<dbReference type="GeneID" id="87811383"/>
<dbReference type="InterPro" id="IPR014718">
    <property type="entry name" value="GH-type_carb-bd"/>
</dbReference>
<organism evidence="8 9">
    <name type="scientific">Vanrija pseudolonga</name>
    <dbReference type="NCBI Taxonomy" id="143232"/>
    <lineage>
        <taxon>Eukaryota</taxon>
        <taxon>Fungi</taxon>
        <taxon>Dikarya</taxon>
        <taxon>Basidiomycota</taxon>
        <taxon>Agaricomycotina</taxon>
        <taxon>Tremellomycetes</taxon>
        <taxon>Trichosporonales</taxon>
        <taxon>Trichosporonaceae</taxon>
        <taxon>Vanrija</taxon>
    </lineage>
</organism>
<protein>
    <recommendedName>
        <fullName evidence="3 5">Glucose-6-phosphate 1-epimerase</fullName>
        <ecNumber evidence="3 5">5.1.3.15</ecNumber>
    </recommendedName>
</protein>
<reference evidence="8" key="1">
    <citation type="submission" date="2023-10" db="EMBL/GenBank/DDBJ databases">
        <authorList>
            <person name="Noh H."/>
        </authorList>
    </citation>
    <scope>NUCLEOTIDE SEQUENCE</scope>
    <source>
        <strain evidence="8">DUCC4014</strain>
    </source>
</reference>
<dbReference type="PANTHER" id="PTHR11122">
    <property type="entry name" value="APOSPORY-ASSOCIATED PROTEIN C-RELATED"/>
    <property type="match status" value="1"/>
</dbReference>
<dbReference type="GO" id="GO:0047938">
    <property type="term" value="F:glucose-6-phosphate 1-epimerase activity"/>
    <property type="evidence" value="ECO:0007669"/>
    <property type="project" value="UniProtKB-UniRule"/>
</dbReference>
<evidence type="ECO:0000256" key="4">
    <source>
        <dbReference type="ARBA" id="ARBA00023235"/>
    </source>
</evidence>
<dbReference type="InterPro" id="IPR025532">
    <property type="entry name" value="G6P_1-epimerase"/>
</dbReference>